<dbReference type="RefSeq" id="WP_216838256.1">
    <property type="nucleotide sequence ID" value="NZ_JAFNJS010000006.1"/>
</dbReference>
<evidence type="ECO:0000313" key="2">
    <source>
        <dbReference type="EMBL" id="MFC3002179.1"/>
    </source>
</evidence>
<sequence length="94" mass="10782">MRRLRALFLLLPALVFAPGCVVAADVTPVGGYGYGYGYAQPYYAPPPPRYYAPRPVYRPYYAPPPRYYGPPRHHGGWDRGRHHGHYRGGRGHWR</sequence>
<gene>
    <name evidence="2" type="ORF">ACFOD3_19920</name>
</gene>
<keyword evidence="1" id="KW-0732">Signal</keyword>
<comment type="caution">
    <text evidence="2">The sequence shown here is derived from an EMBL/GenBank/DDBJ whole genome shotgun (WGS) entry which is preliminary data.</text>
</comment>
<organism evidence="2 3">
    <name type="scientific">Falsiroseomonas tokyonensis</name>
    <dbReference type="NCBI Taxonomy" id="430521"/>
    <lineage>
        <taxon>Bacteria</taxon>
        <taxon>Pseudomonadati</taxon>
        <taxon>Pseudomonadota</taxon>
        <taxon>Alphaproteobacteria</taxon>
        <taxon>Acetobacterales</taxon>
        <taxon>Roseomonadaceae</taxon>
        <taxon>Falsiroseomonas</taxon>
    </lineage>
</organism>
<feature type="chain" id="PRO_5046909503" description="Lipoprotein" evidence="1">
    <location>
        <begin position="24"/>
        <end position="94"/>
    </location>
</feature>
<name>A0ABV7BYM6_9PROT</name>
<accession>A0ABV7BYM6</accession>
<protein>
    <recommendedName>
        <fullName evidence="4">Lipoprotein</fullName>
    </recommendedName>
</protein>
<dbReference type="EMBL" id="JBHRSB010000006">
    <property type="protein sequence ID" value="MFC3002179.1"/>
    <property type="molecule type" value="Genomic_DNA"/>
</dbReference>
<feature type="signal peptide" evidence="1">
    <location>
        <begin position="1"/>
        <end position="23"/>
    </location>
</feature>
<evidence type="ECO:0000256" key="1">
    <source>
        <dbReference type="SAM" id="SignalP"/>
    </source>
</evidence>
<dbReference type="Proteomes" id="UP001595420">
    <property type="component" value="Unassembled WGS sequence"/>
</dbReference>
<reference evidence="3" key="1">
    <citation type="journal article" date="2019" name="Int. J. Syst. Evol. Microbiol.">
        <title>The Global Catalogue of Microorganisms (GCM) 10K type strain sequencing project: providing services to taxonomists for standard genome sequencing and annotation.</title>
        <authorList>
            <consortium name="The Broad Institute Genomics Platform"/>
            <consortium name="The Broad Institute Genome Sequencing Center for Infectious Disease"/>
            <person name="Wu L."/>
            <person name="Ma J."/>
        </authorList>
    </citation>
    <scope>NUCLEOTIDE SEQUENCE [LARGE SCALE GENOMIC DNA]</scope>
    <source>
        <strain evidence="3">CGMCC 1.16855</strain>
    </source>
</reference>
<evidence type="ECO:0000313" key="3">
    <source>
        <dbReference type="Proteomes" id="UP001595420"/>
    </source>
</evidence>
<proteinExistence type="predicted"/>
<keyword evidence="3" id="KW-1185">Reference proteome</keyword>
<evidence type="ECO:0008006" key="4">
    <source>
        <dbReference type="Google" id="ProtNLM"/>
    </source>
</evidence>